<keyword evidence="2" id="KW-0560">Oxidoreductase</keyword>
<evidence type="ECO:0000313" key="4">
    <source>
        <dbReference type="Proteomes" id="UP001324380"/>
    </source>
</evidence>
<dbReference type="Proteomes" id="UP001324380">
    <property type="component" value="Chromosome"/>
</dbReference>
<name>A0ABZ0TKK6_9SPHI</name>
<dbReference type="InterPro" id="IPR050097">
    <property type="entry name" value="Ferredoxin-NADP_redctase_2"/>
</dbReference>
<evidence type="ECO:0008006" key="5">
    <source>
        <dbReference type="Google" id="ProtNLM"/>
    </source>
</evidence>
<accession>A0ABZ0TKK6</accession>
<dbReference type="PANTHER" id="PTHR48105">
    <property type="entry name" value="THIOREDOXIN REDUCTASE 1-RELATED-RELATED"/>
    <property type="match status" value="1"/>
</dbReference>
<keyword evidence="1" id="KW-0285">Flavoprotein</keyword>
<gene>
    <name evidence="3" type="ORF">SNE25_30770</name>
</gene>
<dbReference type="Gene3D" id="3.50.50.60">
    <property type="entry name" value="FAD/NAD(P)-binding domain"/>
    <property type="match status" value="1"/>
</dbReference>
<evidence type="ECO:0000313" key="3">
    <source>
        <dbReference type="EMBL" id="WPU93704.1"/>
    </source>
</evidence>
<dbReference type="RefSeq" id="WP_321562838.1">
    <property type="nucleotide sequence ID" value="NZ_CP139558.1"/>
</dbReference>
<organism evidence="3 4">
    <name type="scientific">Mucilaginibacter sabulilitoris</name>
    <dbReference type="NCBI Taxonomy" id="1173583"/>
    <lineage>
        <taxon>Bacteria</taxon>
        <taxon>Pseudomonadati</taxon>
        <taxon>Bacteroidota</taxon>
        <taxon>Sphingobacteriia</taxon>
        <taxon>Sphingobacteriales</taxon>
        <taxon>Sphingobacteriaceae</taxon>
        <taxon>Mucilaginibacter</taxon>
    </lineage>
</organism>
<sequence length="59" mass="6257">MDENGYIITQPGSSRTNIEGVFACGNAQDHVYRQAVMAGGIGCMAAINAEKYLSLKAYG</sequence>
<proteinExistence type="predicted"/>
<dbReference type="InterPro" id="IPR036188">
    <property type="entry name" value="FAD/NAD-bd_sf"/>
</dbReference>
<reference evidence="3 4" key="1">
    <citation type="submission" date="2023-11" db="EMBL/GenBank/DDBJ databases">
        <title>Analysis of the Genomes of Mucilaginibacter gossypii cycad 4 and M. sabulilitoris SNA2: microbes with the potential for plant growth promotion.</title>
        <authorList>
            <person name="Hirsch A.M."/>
            <person name="Humm E."/>
            <person name="Rubbi M."/>
            <person name="Del Vecchio G."/>
            <person name="Ha S.M."/>
            <person name="Pellegrini M."/>
            <person name="Gunsalus R.P."/>
        </authorList>
    </citation>
    <scope>NUCLEOTIDE SEQUENCE [LARGE SCALE GENOMIC DNA]</scope>
    <source>
        <strain evidence="3 4">SNA2</strain>
    </source>
</reference>
<dbReference type="EMBL" id="CP139558">
    <property type="protein sequence ID" value="WPU93704.1"/>
    <property type="molecule type" value="Genomic_DNA"/>
</dbReference>
<evidence type="ECO:0000256" key="2">
    <source>
        <dbReference type="ARBA" id="ARBA00023002"/>
    </source>
</evidence>
<keyword evidence="4" id="KW-1185">Reference proteome</keyword>
<evidence type="ECO:0000256" key="1">
    <source>
        <dbReference type="ARBA" id="ARBA00022630"/>
    </source>
</evidence>
<protein>
    <recommendedName>
        <fullName evidence="5">FAD/NAD(P)-binding domain-containing protein</fullName>
    </recommendedName>
</protein>
<dbReference type="SUPFAM" id="SSF51905">
    <property type="entry name" value="FAD/NAD(P)-binding domain"/>
    <property type="match status" value="1"/>
</dbReference>